<name>W1NLY5_AMBTC</name>
<dbReference type="EMBL" id="KI397142">
    <property type="protein sequence ID" value="ERM96553.1"/>
    <property type="molecule type" value="Genomic_DNA"/>
</dbReference>
<keyword evidence="2" id="KW-1185">Reference proteome</keyword>
<dbReference type="HOGENOM" id="CLU_1808799_0_0_1"/>
<dbReference type="AlphaFoldDB" id="W1NLY5"/>
<evidence type="ECO:0000313" key="2">
    <source>
        <dbReference type="Proteomes" id="UP000017836"/>
    </source>
</evidence>
<evidence type="ECO:0000313" key="1">
    <source>
        <dbReference type="EMBL" id="ERM96553.1"/>
    </source>
</evidence>
<sequence length="143" mass="16231">MAYCLVMLGKRSMCDQLEVATNYKTHQKEKIQKLRATRDKLKSALDVHVRCRGDGSGIEVLIGGVNESGVCVADVVAFRFRGEVMFLFMLSRFLIPLPPVGGKDDSCLFRRRICALSNYFDCRYHFCRFVKGRRLILSTVKGS</sequence>
<dbReference type="Gramene" id="ERM96553">
    <property type="protein sequence ID" value="ERM96553"/>
    <property type="gene ID" value="AMTR_s00001p00269070"/>
</dbReference>
<dbReference type="Proteomes" id="UP000017836">
    <property type="component" value="Unassembled WGS sequence"/>
</dbReference>
<protein>
    <submittedName>
        <fullName evidence="1">Uncharacterized protein</fullName>
    </submittedName>
</protein>
<gene>
    <name evidence="1" type="ORF">AMTR_s00001p00269070</name>
</gene>
<proteinExistence type="predicted"/>
<organism evidence="1 2">
    <name type="scientific">Amborella trichopoda</name>
    <dbReference type="NCBI Taxonomy" id="13333"/>
    <lineage>
        <taxon>Eukaryota</taxon>
        <taxon>Viridiplantae</taxon>
        <taxon>Streptophyta</taxon>
        <taxon>Embryophyta</taxon>
        <taxon>Tracheophyta</taxon>
        <taxon>Spermatophyta</taxon>
        <taxon>Magnoliopsida</taxon>
        <taxon>Amborellales</taxon>
        <taxon>Amborellaceae</taxon>
        <taxon>Amborella</taxon>
    </lineage>
</organism>
<accession>W1NLY5</accession>
<reference evidence="2" key="1">
    <citation type="journal article" date="2013" name="Science">
        <title>The Amborella genome and the evolution of flowering plants.</title>
        <authorList>
            <consortium name="Amborella Genome Project"/>
        </authorList>
    </citation>
    <scope>NUCLEOTIDE SEQUENCE [LARGE SCALE GENOMIC DNA]</scope>
</reference>